<comment type="similarity">
    <text evidence="1">Belongs to the cyt1/cyt2 endotoxin family.</text>
</comment>
<dbReference type="SUPFAM" id="SSF55676">
    <property type="entry name" value="CytB endotoxin-like"/>
    <property type="match status" value="1"/>
</dbReference>
<dbReference type="GO" id="GO:0005576">
    <property type="term" value="C:extracellular region"/>
    <property type="evidence" value="ECO:0007669"/>
    <property type="project" value="InterPro"/>
</dbReference>
<evidence type="ECO:0000313" key="3">
    <source>
        <dbReference type="EMBL" id="QFT27099.1"/>
    </source>
</evidence>
<dbReference type="Proteomes" id="UP000326936">
    <property type="component" value="Chromosome"/>
</dbReference>
<evidence type="ECO:0000256" key="2">
    <source>
        <dbReference type="ARBA" id="ARBA00022969"/>
    </source>
</evidence>
<dbReference type="OrthoDB" id="6430108at2"/>
<sequence>MNIEIVPCKQKELPYQVFLEVEDERYLTQAYELSKLFTDCSNENRIIDFEQAKAQIKAEPGLAIIATLNVELNKQYQALSMLTSDIAGQLTAQDSFGIFDKQRLQTIVAHAFCDLDKQKDQPWFGYLETETNQGNHAHYQYNFLVISQSDRTGPLMAVSLLSIEVEIENNSHSIFSQPHKPDALTIDSDKIDIKLKGLQAVRQLS</sequence>
<dbReference type="KEGG" id="vaq:FIV01_11720"/>
<dbReference type="Pfam" id="PF01338">
    <property type="entry name" value="Bac_thur_toxin"/>
    <property type="match status" value="1"/>
</dbReference>
<keyword evidence="2" id="KW-0749">Sporulation</keyword>
<dbReference type="AlphaFoldDB" id="A0A5P9CLC8"/>
<dbReference type="EMBL" id="CP045350">
    <property type="protein sequence ID" value="QFT27099.1"/>
    <property type="molecule type" value="Genomic_DNA"/>
</dbReference>
<keyword evidence="4" id="KW-1185">Reference proteome</keyword>
<gene>
    <name evidence="3" type="primary">cyt2Aa3</name>
    <name evidence="3" type="ORF">FIV01_11720</name>
</gene>
<organism evidence="3 4">
    <name type="scientific">Vibrio aquimaris</name>
    <dbReference type="NCBI Taxonomy" id="2587862"/>
    <lineage>
        <taxon>Bacteria</taxon>
        <taxon>Pseudomonadati</taxon>
        <taxon>Pseudomonadota</taxon>
        <taxon>Gammaproteobacteria</taxon>
        <taxon>Vibrionales</taxon>
        <taxon>Vibrionaceae</taxon>
        <taxon>Vibrio</taxon>
    </lineage>
</organism>
<dbReference type="GO" id="GO:0030435">
    <property type="term" value="P:sporulation resulting in formation of a cellular spore"/>
    <property type="evidence" value="ECO:0007669"/>
    <property type="project" value="UniProtKB-KW"/>
</dbReference>
<evidence type="ECO:0000313" key="4">
    <source>
        <dbReference type="Proteomes" id="UP000326936"/>
    </source>
</evidence>
<name>A0A5P9CLC8_9VIBR</name>
<dbReference type="InterPro" id="IPR001615">
    <property type="entry name" value="Endotoxin_CytB"/>
</dbReference>
<evidence type="ECO:0000256" key="1">
    <source>
        <dbReference type="ARBA" id="ARBA00009676"/>
    </source>
</evidence>
<accession>A0A5P9CLC8</accession>
<dbReference type="Gene3D" id="3.40.198.10">
    <property type="entry name" value="Delta-endotoxin CytB-like"/>
    <property type="match status" value="1"/>
</dbReference>
<dbReference type="RefSeq" id="WP_152431141.1">
    <property type="nucleotide sequence ID" value="NZ_CBCSDK010000001.1"/>
</dbReference>
<protein>
    <submittedName>
        <fullName evidence="3">Type-2Aa cytolytic delta-endotoxin</fullName>
    </submittedName>
</protein>
<dbReference type="InterPro" id="IPR035918">
    <property type="entry name" value="CytB_endotoxin-like_sf"/>
</dbReference>
<reference evidence="3 4" key="1">
    <citation type="submission" date="2019-10" db="EMBL/GenBank/DDBJ databases">
        <title>Complete genome sequence of Vibrio sp. strain THAF100, isolated from non-filtered water from the water column of tank 6 of a marine aquarium containing stony-coral fragments. Water maintained at 26 degree C.</title>
        <authorList>
            <person name="Ruckert C."/>
            <person name="Franco A."/>
            <person name="Kalinowski J."/>
            <person name="Glaeser S."/>
        </authorList>
    </citation>
    <scope>NUCLEOTIDE SEQUENCE [LARGE SCALE GENOMIC DNA]</scope>
    <source>
        <strain evidence="3 4">THAF100</strain>
    </source>
</reference>
<proteinExistence type="inferred from homology"/>